<organism evidence="2 3">
    <name type="scientific">Peltaster fructicola</name>
    <dbReference type="NCBI Taxonomy" id="286661"/>
    <lineage>
        <taxon>Eukaryota</taxon>
        <taxon>Fungi</taxon>
        <taxon>Dikarya</taxon>
        <taxon>Ascomycota</taxon>
        <taxon>Pezizomycotina</taxon>
        <taxon>Dothideomycetes</taxon>
        <taxon>Dothideomycetes incertae sedis</taxon>
        <taxon>Peltaster</taxon>
    </lineage>
</organism>
<dbReference type="InterPro" id="IPR001031">
    <property type="entry name" value="Thioesterase"/>
</dbReference>
<feature type="domain" description="Thioesterase" evidence="1">
    <location>
        <begin position="20"/>
        <end position="229"/>
    </location>
</feature>
<sequence length="236" mass="26286">MQAEAQEIYQGEREDEAATPIVLIHDGGGTVFQYYMLEYLGRRTYAIANPYFESGSKPEGGLPELAKEYVKAIQAAIGNGPVILGGWSFGGMISVEVARLFQETPSPIHVVGIIMIDSFCPWSQGPWLTEPSTPRFRPTTSQRMKELTIKSFTHAREMIASWEMPAAFKAPPVAMIQAEEVRELDEEDGKLGWSKFECLNFVSTETVPGNHFSMFNDDRVAGITRKIRSACEHFAA</sequence>
<evidence type="ECO:0000313" key="3">
    <source>
        <dbReference type="Proteomes" id="UP000503462"/>
    </source>
</evidence>
<dbReference type="OrthoDB" id="10253869at2759"/>
<keyword evidence="3" id="KW-1185">Reference proteome</keyword>
<dbReference type="Gene3D" id="3.40.50.1820">
    <property type="entry name" value="alpha/beta hydrolase"/>
    <property type="match status" value="1"/>
</dbReference>
<gene>
    <name evidence="2" type="ORF">AMS68_004085</name>
</gene>
<dbReference type="AlphaFoldDB" id="A0A6H0XVC9"/>
<dbReference type="Proteomes" id="UP000503462">
    <property type="component" value="Chromosome 3"/>
</dbReference>
<evidence type="ECO:0000259" key="1">
    <source>
        <dbReference type="Pfam" id="PF00975"/>
    </source>
</evidence>
<name>A0A6H0XVC9_9PEZI</name>
<dbReference type="InterPro" id="IPR029058">
    <property type="entry name" value="AB_hydrolase_fold"/>
</dbReference>
<reference evidence="2 3" key="1">
    <citation type="journal article" date="2016" name="Sci. Rep.">
        <title>Peltaster fructicola genome reveals evolution from an invasive phytopathogen to an ectophytic parasite.</title>
        <authorList>
            <person name="Xu C."/>
            <person name="Chen H."/>
            <person name="Gleason M.L."/>
            <person name="Xu J.R."/>
            <person name="Liu H."/>
            <person name="Zhang R."/>
            <person name="Sun G."/>
        </authorList>
    </citation>
    <scope>NUCLEOTIDE SEQUENCE [LARGE SCALE GENOMIC DNA]</scope>
    <source>
        <strain evidence="2 3">LNHT1506</strain>
    </source>
</reference>
<dbReference type="EMBL" id="CP051141">
    <property type="protein sequence ID" value="QIW98567.1"/>
    <property type="molecule type" value="Genomic_DNA"/>
</dbReference>
<dbReference type="SUPFAM" id="SSF53474">
    <property type="entry name" value="alpha/beta-Hydrolases"/>
    <property type="match status" value="1"/>
</dbReference>
<accession>A0A6H0XVC9</accession>
<protein>
    <recommendedName>
        <fullName evidence="1">Thioesterase domain-containing protein</fullName>
    </recommendedName>
</protein>
<proteinExistence type="predicted"/>
<evidence type="ECO:0000313" key="2">
    <source>
        <dbReference type="EMBL" id="QIW98567.1"/>
    </source>
</evidence>
<dbReference type="Pfam" id="PF00975">
    <property type="entry name" value="Thioesterase"/>
    <property type="match status" value="1"/>
</dbReference>